<reference evidence="2 3" key="2">
    <citation type="journal article" date="2022" name="Mol. Biol. Evol.">
        <title>Comparative Genomics Reveals Insights into the Divergent Evolution of Astigmatic Mites and Household Pest Adaptations.</title>
        <authorList>
            <person name="Xiong Q."/>
            <person name="Wan A.T."/>
            <person name="Liu X."/>
            <person name="Fung C.S."/>
            <person name="Xiao X."/>
            <person name="Malainual N."/>
            <person name="Hou J."/>
            <person name="Wang L."/>
            <person name="Wang M."/>
            <person name="Yang K.Y."/>
            <person name="Cui Y."/>
            <person name="Leung E.L."/>
            <person name="Nong W."/>
            <person name="Shin S.K."/>
            <person name="Au S.W."/>
            <person name="Jeong K.Y."/>
            <person name="Chew F.T."/>
            <person name="Hui J.H."/>
            <person name="Leung T.F."/>
            <person name="Tungtrongchitr A."/>
            <person name="Zhong N."/>
            <person name="Liu Z."/>
            <person name="Tsui S.K."/>
        </authorList>
    </citation>
    <scope>NUCLEOTIDE SEQUENCE [LARGE SCALE GENOMIC DNA]</scope>
    <source>
        <strain evidence="2">Derp</strain>
    </source>
</reference>
<feature type="compositionally biased region" description="Polar residues" evidence="1">
    <location>
        <begin position="110"/>
        <end position="119"/>
    </location>
</feature>
<dbReference type="EMBL" id="NJHN03000121">
    <property type="protein sequence ID" value="KAH9413355.1"/>
    <property type="molecule type" value="Genomic_DNA"/>
</dbReference>
<organism evidence="2 3">
    <name type="scientific">Dermatophagoides pteronyssinus</name>
    <name type="common">European house dust mite</name>
    <dbReference type="NCBI Taxonomy" id="6956"/>
    <lineage>
        <taxon>Eukaryota</taxon>
        <taxon>Metazoa</taxon>
        <taxon>Ecdysozoa</taxon>
        <taxon>Arthropoda</taxon>
        <taxon>Chelicerata</taxon>
        <taxon>Arachnida</taxon>
        <taxon>Acari</taxon>
        <taxon>Acariformes</taxon>
        <taxon>Sarcoptiformes</taxon>
        <taxon>Astigmata</taxon>
        <taxon>Psoroptidia</taxon>
        <taxon>Analgoidea</taxon>
        <taxon>Pyroglyphidae</taxon>
        <taxon>Dermatophagoidinae</taxon>
        <taxon>Dermatophagoides</taxon>
    </lineage>
</organism>
<gene>
    <name evidence="2" type="ORF">DERP_007831</name>
</gene>
<evidence type="ECO:0000313" key="2">
    <source>
        <dbReference type="EMBL" id="KAH9413355.1"/>
    </source>
</evidence>
<feature type="region of interest" description="Disordered" evidence="1">
    <location>
        <begin position="1"/>
        <end position="26"/>
    </location>
</feature>
<sequence>MSTIMDYVNQRSSSTTNTTNNNNSHNESMVVNCRKCRRYDRELNKVKDIAISLQHSVQILENIKPSPIGYSIVDSQNVATLTNNNGLPRNSRKRNKPFDSFKNGIENFHNESPSFGTEH</sequence>
<evidence type="ECO:0000256" key="1">
    <source>
        <dbReference type="SAM" id="MobiDB-lite"/>
    </source>
</evidence>
<proteinExistence type="predicted"/>
<evidence type="ECO:0000313" key="3">
    <source>
        <dbReference type="Proteomes" id="UP000887458"/>
    </source>
</evidence>
<dbReference type="Proteomes" id="UP000887458">
    <property type="component" value="Unassembled WGS sequence"/>
</dbReference>
<comment type="caution">
    <text evidence="2">The sequence shown here is derived from an EMBL/GenBank/DDBJ whole genome shotgun (WGS) entry which is preliminary data.</text>
</comment>
<protein>
    <submittedName>
        <fullName evidence="2">Uncharacterized protein</fullName>
    </submittedName>
</protein>
<feature type="compositionally biased region" description="Low complexity" evidence="1">
    <location>
        <begin position="12"/>
        <end position="24"/>
    </location>
</feature>
<feature type="region of interest" description="Disordered" evidence="1">
    <location>
        <begin position="83"/>
        <end position="119"/>
    </location>
</feature>
<name>A0ABQ8ITG4_DERPT</name>
<accession>A0ABQ8ITG4</accession>
<reference evidence="2 3" key="1">
    <citation type="journal article" date="2018" name="J. Allergy Clin. Immunol.">
        <title>High-quality assembly of Dermatophagoides pteronyssinus genome and transcriptome reveals a wide range of novel allergens.</title>
        <authorList>
            <person name="Liu X.Y."/>
            <person name="Yang K.Y."/>
            <person name="Wang M.Q."/>
            <person name="Kwok J.S."/>
            <person name="Zeng X."/>
            <person name="Yang Z."/>
            <person name="Xiao X.J."/>
            <person name="Lau C.P."/>
            <person name="Li Y."/>
            <person name="Huang Z.M."/>
            <person name="Ba J.G."/>
            <person name="Yim A.K."/>
            <person name="Ouyang C.Y."/>
            <person name="Ngai S.M."/>
            <person name="Chan T.F."/>
            <person name="Leung E.L."/>
            <person name="Liu L."/>
            <person name="Liu Z.G."/>
            <person name="Tsui S.K."/>
        </authorList>
    </citation>
    <scope>NUCLEOTIDE SEQUENCE [LARGE SCALE GENOMIC DNA]</scope>
    <source>
        <strain evidence="2">Derp</strain>
    </source>
</reference>
<keyword evidence="3" id="KW-1185">Reference proteome</keyword>